<keyword evidence="2" id="KW-1133">Transmembrane helix</keyword>
<evidence type="ECO:0000256" key="2">
    <source>
        <dbReference type="SAM" id="Phobius"/>
    </source>
</evidence>
<dbReference type="EMBL" id="CP015285">
    <property type="protein sequence ID" value="ANC91338.1"/>
    <property type="molecule type" value="Genomic_DNA"/>
</dbReference>
<dbReference type="AlphaFoldDB" id="A0A160JET2"/>
<feature type="transmembrane region" description="Helical" evidence="2">
    <location>
        <begin position="6"/>
        <end position="25"/>
    </location>
</feature>
<reference evidence="3 4" key="1">
    <citation type="journal article" date="2013" name="Int. J. Syst. Evol. Microbiol.">
        <title>Azospirillum humicireducens sp. nov., a nitrogen-fixing bacterium isolated from a microbial fuel cell.</title>
        <authorList>
            <person name="Zhou S."/>
            <person name="Han L."/>
            <person name="Wang Y."/>
            <person name="Yang G."/>
            <person name="Zhuang L."/>
            <person name="Hu P."/>
        </authorList>
    </citation>
    <scope>NUCLEOTIDE SEQUENCE [LARGE SCALE GENOMIC DNA]</scope>
    <source>
        <strain evidence="3 4">SgZ-5</strain>
    </source>
</reference>
<keyword evidence="2" id="KW-0812">Transmembrane</keyword>
<dbReference type="KEGG" id="ahu:A6A40_05140"/>
<feature type="coiled-coil region" evidence="1">
    <location>
        <begin position="57"/>
        <end position="91"/>
    </location>
</feature>
<protein>
    <submittedName>
        <fullName evidence="3">Uncharacterized protein</fullName>
    </submittedName>
</protein>
<proteinExistence type="predicted"/>
<sequence length="185" mass="21044">MMINFIIVLGIVAVGAWLGNVLLSVEQRVSQARQRVRGVRGTLDKLDATIHRLHREEESLHGEIEELVRDMVELRKKQVEVQQRLTEAQSRRRPQILILTDRRNPGDKEWLVTVVNQQIGEIDAAHPMAVEWARGRDYLVWAESEREAAERATRRFSARPGYQVKSVAAVKEDLYSASAARNAAA</sequence>
<dbReference type="OrthoDB" id="7303258at2"/>
<dbReference type="Proteomes" id="UP000077405">
    <property type="component" value="Chromosome"/>
</dbReference>
<evidence type="ECO:0000313" key="3">
    <source>
        <dbReference type="EMBL" id="ANC91338.1"/>
    </source>
</evidence>
<accession>A0A160JET2</accession>
<evidence type="ECO:0000256" key="1">
    <source>
        <dbReference type="SAM" id="Coils"/>
    </source>
</evidence>
<name>A0A160JET2_9PROT</name>
<dbReference type="Gene3D" id="6.10.250.3110">
    <property type="match status" value="1"/>
</dbReference>
<dbReference type="RefSeq" id="WP_063634439.1">
    <property type="nucleotide sequence ID" value="NZ_CP015285.1"/>
</dbReference>
<keyword evidence="2" id="KW-0472">Membrane</keyword>
<gene>
    <name evidence="3" type="ORF">A6A40_05140</name>
</gene>
<keyword evidence="1" id="KW-0175">Coiled coil</keyword>
<dbReference type="STRING" id="1226968.A6A40_05140"/>
<evidence type="ECO:0000313" key="4">
    <source>
        <dbReference type="Proteomes" id="UP000077405"/>
    </source>
</evidence>
<organism evidence="3 4">
    <name type="scientific">Azospirillum humicireducens</name>
    <dbReference type="NCBI Taxonomy" id="1226968"/>
    <lineage>
        <taxon>Bacteria</taxon>
        <taxon>Pseudomonadati</taxon>
        <taxon>Pseudomonadota</taxon>
        <taxon>Alphaproteobacteria</taxon>
        <taxon>Rhodospirillales</taxon>
        <taxon>Azospirillaceae</taxon>
        <taxon>Azospirillum</taxon>
    </lineage>
</organism>
<keyword evidence="4" id="KW-1185">Reference proteome</keyword>